<name>A0A2T1LRL2_9CHRO</name>
<keyword evidence="4 6" id="KW-1133">Transmembrane helix</keyword>
<evidence type="ECO:0000313" key="8">
    <source>
        <dbReference type="Proteomes" id="UP000239001"/>
    </source>
</evidence>
<feature type="transmembrane region" description="Helical" evidence="6">
    <location>
        <begin position="79"/>
        <end position="97"/>
    </location>
</feature>
<evidence type="ECO:0000313" key="7">
    <source>
        <dbReference type="EMBL" id="PSF31386.1"/>
    </source>
</evidence>
<evidence type="ECO:0000256" key="4">
    <source>
        <dbReference type="ARBA" id="ARBA00022989"/>
    </source>
</evidence>
<feature type="transmembrane region" description="Helical" evidence="6">
    <location>
        <begin position="118"/>
        <end position="141"/>
    </location>
</feature>
<proteinExistence type="predicted"/>
<keyword evidence="2" id="KW-1003">Cell membrane</keyword>
<evidence type="ECO:0000256" key="1">
    <source>
        <dbReference type="ARBA" id="ARBA00004651"/>
    </source>
</evidence>
<accession>A0A2T1LRL2</accession>
<dbReference type="AlphaFoldDB" id="A0A2T1LRL2"/>
<dbReference type="GO" id="GO:0043190">
    <property type="term" value="C:ATP-binding cassette (ABC) transporter complex"/>
    <property type="evidence" value="ECO:0007669"/>
    <property type="project" value="TreeGrafter"/>
</dbReference>
<dbReference type="InterPro" id="IPR005495">
    <property type="entry name" value="LptG/LptF_permease"/>
</dbReference>
<dbReference type="PANTHER" id="PTHR33529:SF6">
    <property type="entry name" value="YJGP_YJGQ FAMILY PERMEASE"/>
    <property type="match status" value="1"/>
</dbReference>
<organism evidence="7 8">
    <name type="scientific">Aphanothece hegewaldii CCALA 016</name>
    <dbReference type="NCBI Taxonomy" id="2107694"/>
    <lineage>
        <taxon>Bacteria</taxon>
        <taxon>Bacillati</taxon>
        <taxon>Cyanobacteriota</taxon>
        <taxon>Cyanophyceae</taxon>
        <taxon>Oscillatoriophycideae</taxon>
        <taxon>Chroococcales</taxon>
        <taxon>Aphanothecaceae</taxon>
        <taxon>Aphanothece</taxon>
    </lineage>
</organism>
<dbReference type="RefSeq" id="WP_106459189.1">
    <property type="nucleotide sequence ID" value="NZ_PXOH01000044.1"/>
</dbReference>
<comment type="caution">
    <text evidence="7">The sequence shown here is derived from an EMBL/GenBank/DDBJ whole genome shotgun (WGS) entry which is preliminary data.</text>
</comment>
<evidence type="ECO:0000256" key="6">
    <source>
        <dbReference type="SAM" id="Phobius"/>
    </source>
</evidence>
<evidence type="ECO:0000256" key="2">
    <source>
        <dbReference type="ARBA" id="ARBA00022475"/>
    </source>
</evidence>
<reference evidence="7 8" key="2">
    <citation type="submission" date="2018-03" db="EMBL/GenBank/DDBJ databases">
        <authorList>
            <person name="Keele B.F."/>
        </authorList>
    </citation>
    <scope>NUCLEOTIDE SEQUENCE [LARGE SCALE GENOMIC DNA]</scope>
    <source>
        <strain evidence="7 8">CCALA 016</strain>
    </source>
</reference>
<evidence type="ECO:0000256" key="3">
    <source>
        <dbReference type="ARBA" id="ARBA00022692"/>
    </source>
</evidence>
<comment type="subcellular location">
    <subcellularLocation>
        <location evidence="1">Cell membrane</location>
        <topology evidence="1">Multi-pass membrane protein</topology>
    </subcellularLocation>
</comment>
<sequence>MKKVSNWLVTILKSMPGGLTILDSYILSQLIPTFLFGVGLLSTLGVAIGNLSDLANKVADSNLPLLAALQILLLKVPEFVAYALPISVLLSTLMTYGRLSNDSEIIAFRSCGTSLRRLIFPAFILSLMVTIITFLCTELVVPSANYQATSILITSIKEEHEYRQTKDIFYPDYENIILPDGQTIRTLRSLFYAEQFNGKEMKYLTIIKWIGQRLDQIVISDSASWNSLKNTWDFFDGTIYQIAPDASYSEAFPFEHQQLQFPKAVFDFASQGRNPYEMNIVQAKEYTKILQLSGDQKKVRIFEVRIQQKIAFPFVCIVFGVIGAALGANFGNISRGTSFGLSVGIVFAYYVFGFVTGSIGLIGTISPFLAAWLPNIFGLILAGFLISERK</sequence>
<reference evidence="7 8" key="1">
    <citation type="submission" date="2018-03" db="EMBL/GenBank/DDBJ databases">
        <title>The ancient ancestry and fast evolution of plastids.</title>
        <authorList>
            <person name="Moore K.R."/>
            <person name="Magnabosco C."/>
            <person name="Momper L."/>
            <person name="Gold D.A."/>
            <person name="Bosak T."/>
            <person name="Fournier G.P."/>
        </authorList>
    </citation>
    <scope>NUCLEOTIDE SEQUENCE [LARGE SCALE GENOMIC DNA]</scope>
    <source>
        <strain evidence="7 8">CCALA 016</strain>
    </source>
</reference>
<dbReference type="GO" id="GO:0015920">
    <property type="term" value="P:lipopolysaccharide transport"/>
    <property type="evidence" value="ECO:0007669"/>
    <property type="project" value="TreeGrafter"/>
</dbReference>
<keyword evidence="3 6" id="KW-0812">Transmembrane</keyword>
<keyword evidence="5 6" id="KW-0472">Membrane</keyword>
<dbReference type="OrthoDB" id="9780716at2"/>
<dbReference type="Proteomes" id="UP000239001">
    <property type="component" value="Unassembled WGS sequence"/>
</dbReference>
<feature type="transmembrane region" description="Helical" evidence="6">
    <location>
        <begin position="368"/>
        <end position="386"/>
    </location>
</feature>
<dbReference type="EMBL" id="PXOH01000044">
    <property type="protein sequence ID" value="PSF31386.1"/>
    <property type="molecule type" value="Genomic_DNA"/>
</dbReference>
<feature type="transmembrane region" description="Helical" evidence="6">
    <location>
        <begin position="310"/>
        <end position="327"/>
    </location>
</feature>
<protein>
    <submittedName>
        <fullName evidence="7">Permease</fullName>
    </submittedName>
</protein>
<gene>
    <name evidence="7" type="ORF">C7H19_22675</name>
</gene>
<feature type="transmembrane region" description="Helical" evidence="6">
    <location>
        <begin position="339"/>
        <end position="362"/>
    </location>
</feature>
<keyword evidence="8" id="KW-1185">Reference proteome</keyword>
<feature type="transmembrane region" description="Helical" evidence="6">
    <location>
        <begin position="21"/>
        <end position="48"/>
    </location>
</feature>
<dbReference type="PANTHER" id="PTHR33529">
    <property type="entry name" value="SLR0882 PROTEIN-RELATED"/>
    <property type="match status" value="1"/>
</dbReference>
<evidence type="ECO:0000256" key="5">
    <source>
        <dbReference type="ARBA" id="ARBA00023136"/>
    </source>
</evidence>
<dbReference type="Pfam" id="PF03739">
    <property type="entry name" value="LptF_LptG"/>
    <property type="match status" value="1"/>
</dbReference>